<sequence length="410" mass="43179">MGQPTVVAAAAAAAPSLPAKGGRRAAKMQAQQDQLELVARLASHESFFDELISLIPVTMYRPVDEDEDNAATYRANAFTKNRKNAAPKQAIKEASVKAKKRAPAPSDAVDETAAAPAAAAASGAAATAATPAAVRPSVEMKAATPAASAPRAASLSDLQARLTARIQTLRAQRGVHTDEDPLSREAILTKRNAKLAKGEDAYKKRKRLAQDAATTAKFSGGAASSGAAAAKAAGTAKMDAASPAPASSPAPAAAAAGAKRKGPSADDLNFNRVEHASTAKAVTTIGRGLEDATALAVHEKPKNLNETLQAALSKQKAMEALKAKDPALYEETKKADAFAKAMARTQGVKIRDDIAHLKKKQKQKQKQKQQSQTFWNERKATQEQETSDRVAKRNEALEERRKGKKTKGKK</sequence>
<proteinExistence type="inferred from homology"/>
<keyword evidence="10" id="KW-1185">Reference proteome</keyword>
<reference evidence="8" key="2">
    <citation type="submission" date="2018-04" db="EMBL/GenBank/DDBJ databases">
        <title>Leveraging single-cell genomics to expand the Fungal Tree of Life.</title>
        <authorList>
            <consortium name="DOE Joint Genome Institute"/>
            <person name="Ahrendt S.R."/>
            <person name="Quandt C.A."/>
            <person name="Ciobanu D."/>
            <person name="Clum A."/>
            <person name="Salamov A."/>
            <person name="Andreopoulos B."/>
            <person name="Cheng J.-F."/>
            <person name="Woyke T."/>
            <person name="Pelin A."/>
            <person name="Henrissat B."/>
            <person name="Benny G.L."/>
            <person name="Smith M.E."/>
            <person name="James T.Y."/>
            <person name="Grigoriev I.V."/>
        </authorList>
    </citation>
    <scope>NUCLEOTIDE SEQUENCE</scope>
    <source>
        <strain evidence="8">ATCC 52028</strain>
    </source>
</reference>
<feature type="region of interest" description="Disordered" evidence="4">
    <location>
        <begin position="357"/>
        <end position="410"/>
    </location>
</feature>
<comment type="similarity">
    <text evidence="2">Belongs to the SURF6 family.</text>
</comment>
<dbReference type="Pfam" id="PF04935">
    <property type="entry name" value="SURF6"/>
    <property type="match status" value="1"/>
</dbReference>
<evidence type="ECO:0008006" key="11">
    <source>
        <dbReference type="Google" id="ProtNLM"/>
    </source>
</evidence>
<comment type="subcellular location">
    <subcellularLocation>
        <location evidence="1">Nucleus</location>
    </subcellularLocation>
</comment>
<dbReference type="GO" id="GO:0005730">
    <property type="term" value="C:nucleolus"/>
    <property type="evidence" value="ECO:0007669"/>
    <property type="project" value="TreeGrafter"/>
</dbReference>
<evidence type="ECO:0000313" key="9">
    <source>
        <dbReference type="Proteomes" id="UP000268535"/>
    </source>
</evidence>
<feature type="compositionally biased region" description="Basic and acidic residues" evidence="4">
    <location>
        <begin position="376"/>
        <end position="401"/>
    </location>
</feature>
<dbReference type="InterPro" id="IPR029188">
    <property type="entry name" value="Rrp14_N"/>
</dbReference>
<dbReference type="GO" id="GO:0042273">
    <property type="term" value="P:ribosomal large subunit biogenesis"/>
    <property type="evidence" value="ECO:0007669"/>
    <property type="project" value="TreeGrafter"/>
</dbReference>
<organism evidence="8 10">
    <name type="scientific">Caulochytrium protostelioides</name>
    <dbReference type="NCBI Taxonomy" id="1555241"/>
    <lineage>
        <taxon>Eukaryota</taxon>
        <taxon>Fungi</taxon>
        <taxon>Fungi incertae sedis</taxon>
        <taxon>Chytridiomycota</taxon>
        <taxon>Chytridiomycota incertae sedis</taxon>
        <taxon>Chytridiomycetes</taxon>
        <taxon>Caulochytriales</taxon>
        <taxon>Caulochytriaceae</taxon>
        <taxon>Caulochytrium</taxon>
    </lineage>
</organism>
<evidence type="ECO:0000259" key="6">
    <source>
        <dbReference type="Pfam" id="PF15459"/>
    </source>
</evidence>
<dbReference type="GO" id="GO:0042274">
    <property type="term" value="P:ribosomal small subunit biogenesis"/>
    <property type="evidence" value="ECO:0007669"/>
    <property type="project" value="TreeGrafter"/>
</dbReference>
<feature type="region of interest" description="Disordered" evidence="4">
    <location>
        <begin position="82"/>
        <end position="110"/>
    </location>
</feature>
<evidence type="ECO:0000256" key="4">
    <source>
        <dbReference type="SAM" id="MobiDB-lite"/>
    </source>
</evidence>
<evidence type="ECO:0000313" key="10">
    <source>
        <dbReference type="Proteomes" id="UP000274922"/>
    </source>
</evidence>
<feature type="domain" description="Ribosomal RNA-processing protein 14/surfeit locus protein 6 C-terminal" evidence="5">
    <location>
        <begin position="186"/>
        <end position="410"/>
    </location>
</feature>
<reference evidence="9 10" key="1">
    <citation type="journal article" date="2018" name="Nat. Microbiol.">
        <title>Leveraging single-cell genomics to expand the fungal tree of life.</title>
        <authorList>
            <person name="Ahrendt S.R."/>
            <person name="Quandt C.A."/>
            <person name="Ciobanu D."/>
            <person name="Clum A."/>
            <person name="Salamov A."/>
            <person name="Andreopoulos B."/>
            <person name="Cheng J.F."/>
            <person name="Woyke T."/>
            <person name="Pelin A."/>
            <person name="Henrissat B."/>
            <person name="Reynolds N.K."/>
            <person name="Benny G.L."/>
            <person name="Smith M.E."/>
            <person name="James T.Y."/>
            <person name="Grigoriev I.V."/>
        </authorList>
    </citation>
    <scope>NUCLEOTIDE SEQUENCE [LARGE SCALE GENOMIC DNA]</scope>
    <source>
        <strain evidence="9 10">ATCC 52028</strain>
    </source>
</reference>
<dbReference type="Pfam" id="PF15459">
    <property type="entry name" value="RRP14"/>
    <property type="match status" value="1"/>
</dbReference>
<accession>A0A4P9X291</accession>
<dbReference type="EMBL" id="ML014427">
    <property type="protein sequence ID" value="RKO98470.1"/>
    <property type="molecule type" value="Genomic_DNA"/>
</dbReference>
<dbReference type="GO" id="GO:0003677">
    <property type="term" value="F:DNA binding"/>
    <property type="evidence" value="ECO:0007669"/>
    <property type="project" value="TreeGrafter"/>
</dbReference>
<feature type="region of interest" description="Disordered" evidence="4">
    <location>
        <begin position="240"/>
        <end position="268"/>
    </location>
</feature>
<dbReference type="InterPro" id="IPR007019">
    <property type="entry name" value="SURF6"/>
</dbReference>
<keyword evidence="3" id="KW-0539">Nucleus</keyword>
<name>A0A4P9X291_9FUNG</name>
<evidence type="ECO:0000313" key="7">
    <source>
        <dbReference type="EMBL" id="RKO94948.1"/>
    </source>
</evidence>
<dbReference type="OrthoDB" id="444809at2759"/>
<feature type="domain" description="Ribosomal RNA-processing protein 14 N-terminal" evidence="6">
    <location>
        <begin position="40"/>
        <end position="101"/>
    </location>
</feature>
<evidence type="ECO:0000259" key="5">
    <source>
        <dbReference type="Pfam" id="PF04935"/>
    </source>
</evidence>
<evidence type="ECO:0000256" key="1">
    <source>
        <dbReference type="ARBA" id="ARBA00004123"/>
    </source>
</evidence>
<dbReference type="Proteomes" id="UP000268535">
    <property type="component" value="Unassembled WGS sequence"/>
</dbReference>
<feature type="compositionally biased region" description="Low complexity" evidence="4">
    <location>
        <begin position="240"/>
        <end position="257"/>
    </location>
</feature>
<dbReference type="EMBL" id="ML013974">
    <property type="protein sequence ID" value="RKO94948.1"/>
    <property type="molecule type" value="Genomic_DNA"/>
</dbReference>
<dbReference type="AlphaFoldDB" id="A0A4P9X291"/>
<dbReference type="GO" id="GO:0003723">
    <property type="term" value="F:RNA binding"/>
    <property type="evidence" value="ECO:0007669"/>
    <property type="project" value="TreeGrafter"/>
</dbReference>
<evidence type="ECO:0000256" key="3">
    <source>
        <dbReference type="ARBA" id="ARBA00023242"/>
    </source>
</evidence>
<dbReference type="PANTHER" id="PTHR14369:SF0">
    <property type="entry name" value="SURFEIT LOCUS PROTEIN 6"/>
    <property type="match status" value="1"/>
</dbReference>
<gene>
    <name evidence="7" type="ORF">CAUPRSCDRAFT_13233</name>
    <name evidence="8" type="ORF">CXG81DRAFT_28702</name>
</gene>
<evidence type="ECO:0000256" key="2">
    <source>
        <dbReference type="ARBA" id="ARBA00005904"/>
    </source>
</evidence>
<protein>
    <recommendedName>
        <fullName evidence="11">Ribosomal RNA-processing protein 14/surfeit locus protein 6 C-terminal domain-containing protein</fullName>
    </recommendedName>
</protein>
<dbReference type="InterPro" id="IPR029190">
    <property type="entry name" value="Rrp14/SURF6_C"/>
</dbReference>
<feature type="compositionally biased region" description="Basic residues" evidence="4">
    <location>
        <begin position="357"/>
        <end position="367"/>
    </location>
</feature>
<dbReference type="PANTHER" id="PTHR14369">
    <property type="entry name" value="SURFEIT LOCUS PROTEIN 6"/>
    <property type="match status" value="1"/>
</dbReference>
<dbReference type="STRING" id="1555241.A0A4P9X291"/>
<evidence type="ECO:0000313" key="8">
    <source>
        <dbReference type="EMBL" id="RKO98470.1"/>
    </source>
</evidence>
<dbReference type="Proteomes" id="UP000274922">
    <property type="component" value="Unassembled WGS sequence"/>
</dbReference>
<reference evidence="7" key="3">
    <citation type="submission" date="2018-08" db="EMBL/GenBank/DDBJ databases">
        <title>Leveraging single-cell genomics to expand the Fungal Tree of Life.</title>
        <authorList>
            <consortium name="DOE Joint Genome Institute"/>
            <person name="Ahrendt S.R."/>
            <person name="Quandt C.A."/>
            <person name="Ciobanu D."/>
            <person name="Clum A."/>
            <person name="Salamov A."/>
            <person name="Andreopoulos B."/>
            <person name="Cheng J.-F."/>
            <person name="Woyke T."/>
            <person name="Pelin A."/>
            <person name="Henrissat B."/>
            <person name="Reynolds N."/>
            <person name="Benny G.L."/>
            <person name="Smith M.E."/>
            <person name="James T.Y."/>
            <person name="Grigoriev I.V."/>
        </authorList>
    </citation>
    <scope>NUCLEOTIDE SEQUENCE</scope>
    <source>
        <strain evidence="7">ATCC 52028</strain>
    </source>
</reference>